<reference evidence="9 10" key="1">
    <citation type="submission" date="2020-04" db="EMBL/GenBank/DDBJ databases">
        <authorList>
            <person name="De Canck E."/>
        </authorList>
    </citation>
    <scope>NUCLEOTIDE SEQUENCE [LARGE SCALE GENOMIC DNA]</scope>
    <source>
        <strain evidence="9 10">LMG 28138</strain>
    </source>
</reference>
<evidence type="ECO:0000256" key="7">
    <source>
        <dbReference type="HAMAP-Rule" id="MF_00523"/>
    </source>
</evidence>
<gene>
    <name evidence="9" type="primary">lpxD_1</name>
    <name evidence="7" type="synonym">lpxD</name>
    <name evidence="9" type="ORF">LMG28138_03789</name>
</gene>
<dbReference type="CDD" id="cd03352">
    <property type="entry name" value="LbH_LpxD"/>
    <property type="match status" value="1"/>
</dbReference>
<accession>A0A6S7BBY8</accession>
<dbReference type="InterPro" id="IPR001451">
    <property type="entry name" value="Hexapep"/>
</dbReference>
<evidence type="ECO:0000313" key="10">
    <source>
        <dbReference type="Proteomes" id="UP000494115"/>
    </source>
</evidence>
<dbReference type="PANTHER" id="PTHR43378">
    <property type="entry name" value="UDP-3-O-ACYLGLUCOSAMINE N-ACYLTRANSFERASE"/>
    <property type="match status" value="1"/>
</dbReference>
<dbReference type="Pfam" id="PF00132">
    <property type="entry name" value="Hexapep"/>
    <property type="match status" value="2"/>
</dbReference>
<name>A0A6S7BBY8_9BURK</name>
<evidence type="ECO:0000256" key="6">
    <source>
        <dbReference type="ARBA" id="ARBA00023315"/>
    </source>
</evidence>
<comment type="catalytic activity">
    <reaction evidence="7">
        <text>a UDP-3-O-[(3R)-3-hydroxyacyl]-alpha-D-glucosamine + a (3R)-hydroxyacyl-[ACP] = a UDP-2-N,3-O-bis[(3R)-3-hydroxyacyl]-alpha-D-glucosamine + holo-[ACP] + H(+)</text>
        <dbReference type="Rhea" id="RHEA:53836"/>
        <dbReference type="Rhea" id="RHEA-COMP:9685"/>
        <dbReference type="Rhea" id="RHEA-COMP:9945"/>
        <dbReference type="ChEBI" id="CHEBI:15378"/>
        <dbReference type="ChEBI" id="CHEBI:64479"/>
        <dbReference type="ChEBI" id="CHEBI:78827"/>
        <dbReference type="ChEBI" id="CHEBI:137740"/>
        <dbReference type="ChEBI" id="CHEBI:137748"/>
        <dbReference type="EC" id="2.3.1.191"/>
    </reaction>
</comment>
<dbReference type="NCBIfam" id="NF002060">
    <property type="entry name" value="PRK00892.1"/>
    <property type="match status" value="1"/>
</dbReference>
<keyword evidence="5 7" id="KW-0443">Lipid metabolism</keyword>
<comment type="subunit">
    <text evidence="7">Homotrimer.</text>
</comment>
<dbReference type="UniPathway" id="UPA00973"/>
<dbReference type="Gene3D" id="3.40.1390.10">
    <property type="entry name" value="MurE/MurF, N-terminal domain"/>
    <property type="match status" value="1"/>
</dbReference>
<evidence type="ECO:0000256" key="2">
    <source>
        <dbReference type="ARBA" id="ARBA00022556"/>
    </source>
</evidence>
<protein>
    <recommendedName>
        <fullName evidence="7">UDP-3-O-acylglucosamine N-acyltransferase</fullName>
        <ecNumber evidence="7">2.3.1.191</ecNumber>
    </recommendedName>
</protein>
<keyword evidence="2 7" id="KW-0441">Lipid A biosynthesis</keyword>
<dbReference type="Pfam" id="PF04613">
    <property type="entry name" value="LpxD"/>
    <property type="match status" value="1"/>
</dbReference>
<dbReference type="GO" id="GO:0016410">
    <property type="term" value="F:N-acyltransferase activity"/>
    <property type="evidence" value="ECO:0007669"/>
    <property type="project" value="InterPro"/>
</dbReference>
<dbReference type="PANTHER" id="PTHR43378:SF2">
    <property type="entry name" value="UDP-3-O-ACYLGLUCOSAMINE N-ACYLTRANSFERASE 1, MITOCHONDRIAL-RELATED"/>
    <property type="match status" value="1"/>
</dbReference>
<dbReference type="Gene3D" id="2.160.10.10">
    <property type="entry name" value="Hexapeptide repeat proteins"/>
    <property type="match status" value="1"/>
</dbReference>
<dbReference type="InterPro" id="IPR011004">
    <property type="entry name" value="Trimer_LpxA-like_sf"/>
</dbReference>
<feature type="active site" description="Proton acceptor" evidence="7">
    <location>
        <position position="283"/>
    </location>
</feature>
<dbReference type="EMBL" id="CADIKM010000020">
    <property type="protein sequence ID" value="CAB3794993.1"/>
    <property type="molecule type" value="Genomic_DNA"/>
</dbReference>
<dbReference type="NCBIfam" id="TIGR01853">
    <property type="entry name" value="lipid_A_lpxD"/>
    <property type="match status" value="1"/>
</dbReference>
<keyword evidence="1 7" id="KW-0444">Lipid biosynthesis</keyword>
<evidence type="ECO:0000259" key="8">
    <source>
        <dbReference type="Pfam" id="PF04613"/>
    </source>
</evidence>
<dbReference type="GO" id="GO:0103118">
    <property type="term" value="F:UDP-3-O-[(3R)-3-hydroxyacyl]-glucosamine N-acyltransferase activity"/>
    <property type="evidence" value="ECO:0007669"/>
    <property type="project" value="UniProtKB-EC"/>
</dbReference>
<keyword evidence="10" id="KW-1185">Reference proteome</keyword>
<evidence type="ECO:0000256" key="3">
    <source>
        <dbReference type="ARBA" id="ARBA00022679"/>
    </source>
</evidence>
<keyword evidence="3 7" id="KW-0808">Transferase</keyword>
<dbReference type="InterPro" id="IPR020573">
    <property type="entry name" value="UDP_GlcNAc_AcTrfase_non-rep"/>
</dbReference>
<dbReference type="GO" id="GO:0009245">
    <property type="term" value="P:lipid A biosynthetic process"/>
    <property type="evidence" value="ECO:0007669"/>
    <property type="project" value="UniProtKB-UniRule"/>
</dbReference>
<comment type="function">
    <text evidence="7">Catalyzes the N-acylation of UDP-3-O-acylglucosamine using 3-hydroxyacyl-ACP as the acyl donor. Is involved in the biosynthesis of lipid A, a phosphorylated glycolipid that anchors the lipopolysaccharide to the outer membrane of the cell.</text>
</comment>
<evidence type="ECO:0000313" key="9">
    <source>
        <dbReference type="EMBL" id="CAB3794993.1"/>
    </source>
</evidence>
<dbReference type="HAMAP" id="MF_00523">
    <property type="entry name" value="LpxD"/>
    <property type="match status" value="1"/>
</dbReference>
<comment type="pathway">
    <text evidence="7">Bacterial outer membrane biogenesis; LPS lipid A biosynthesis.</text>
</comment>
<evidence type="ECO:0000256" key="1">
    <source>
        <dbReference type="ARBA" id="ARBA00022516"/>
    </source>
</evidence>
<evidence type="ECO:0000256" key="4">
    <source>
        <dbReference type="ARBA" id="ARBA00022737"/>
    </source>
</evidence>
<keyword evidence="4 7" id="KW-0677">Repeat</keyword>
<dbReference type="InterPro" id="IPR007691">
    <property type="entry name" value="LpxD"/>
</dbReference>
<sequence length="388" mass="40689">MPEETGHAKVRAPGFHHFGIGVSHGDSMSFTLEQLAARFGGRIEGDPTRRVSSFAPLDQAGPEQLAFLANPKYLQQVESTRAGAVLITDEAVAELKGRGNVLAQHAFIVTPNPYAYFARVAQVFLAALEPPVESNIHPTAVIDSTARVAASAIIGPYVVIEAGAEIGENVRIDAHGFVGRGTKIGAGGRLHPRVTIYHGCTIGERVIVASGAVIGSDGFGFAPDFVGEGEQRTGEWVKIPQVGGVRIGADVEIGANTAIDRGAMADTVIEQGAKLDNLVQVAHNVRIGAYTVIAGCTGIAGSTTIGRHCMIGGAVGMAGHLKLADHVTVTGKSGVSKSLLKPGIYTSAFPAVEHGDWNRSAALLRNLHKLRDRIKALEANLQSKDVPE</sequence>
<dbReference type="AlphaFoldDB" id="A0A6S7BBY8"/>
<dbReference type="EC" id="2.3.1.191" evidence="7"/>
<comment type="similarity">
    <text evidence="7">Belongs to the transferase hexapeptide repeat family. LpxD subfamily.</text>
</comment>
<dbReference type="Proteomes" id="UP000494115">
    <property type="component" value="Unassembled WGS sequence"/>
</dbReference>
<keyword evidence="6 7" id="KW-0012">Acyltransferase</keyword>
<feature type="domain" description="UDP-3-O-[3-hydroxymyristoyl] glucosamine N-acyltransferase non-repeat region" evidence="8">
    <location>
        <begin position="50"/>
        <end position="122"/>
    </location>
</feature>
<evidence type="ECO:0000256" key="5">
    <source>
        <dbReference type="ARBA" id="ARBA00023098"/>
    </source>
</evidence>
<proteinExistence type="inferred from homology"/>
<dbReference type="GO" id="GO:0016020">
    <property type="term" value="C:membrane"/>
    <property type="evidence" value="ECO:0007669"/>
    <property type="project" value="GOC"/>
</dbReference>
<dbReference type="SUPFAM" id="SSF51161">
    <property type="entry name" value="Trimeric LpxA-like enzymes"/>
    <property type="match status" value="1"/>
</dbReference>
<organism evidence="9 10">
    <name type="scientific">Pararobbsia alpina</name>
    <dbReference type="NCBI Taxonomy" id="621374"/>
    <lineage>
        <taxon>Bacteria</taxon>
        <taxon>Pseudomonadati</taxon>
        <taxon>Pseudomonadota</taxon>
        <taxon>Betaproteobacteria</taxon>
        <taxon>Burkholderiales</taxon>
        <taxon>Burkholderiaceae</taxon>
        <taxon>Pararobbsia</taxon>
    </lineage>
</organism>